<feature type="transmembrane region" description="Helical" evidence="9">
    <location>
        <begin position="150"/>
        <end position="173"/>
    </location>
</feature>
<dbReference type="CDD" id="cd00333">
    <property type="entry name" value="MIP"/>
    <property type="match status" value="1"/>
</dbReference>
<dbReference type="EMBL" id="JAPFFL010000009">
    <property type="protein sequence ID" value="KAJ6703777.1"/>
    <property type="molecule type" value="Genomic_DNA"/>
</dbReference>
<evidence type="ECO:0000256" key="6">
    <source>
        <dbReference type="ARBA" id="ARBA00023136"/>
    </source>
</evidence>
<feature type="transmembrane region" description="Helical" evidence="9">
    <location>
        <begin position="185"/>
        <end position="207"/>
    </location>
</feature>
<dbReference type="PROSITE" id="PS00221">
    <property type="entry name" value="MIP"/>
    <property type="match status" value="1"/>
</dbReference>
<sequence>MARGGRGYGGECGSAGGARFRDDYSDYRLFDDELGAQPMNQLFSLFYNNSLAFSDNVPPSSVDDEAGGATNKKETQNVTRTYMNTAAISPQLLKQKTQRIYHFSVNAVLPFCPGKIPSSISCLGHMLIFGKMAPTSLTARFKQTVTPASLRAYLAEFISTFFYVFAVVGSAMASRKLLPDAAADPSSLVIVAIANTFALSSAVYIAANASGGHVNPAVTFGMAVGGRINVPTALFYWISQMLASVMACIFLKVTTVGQLVPTYTIAEEMTGFGASLLEGVMTFGLVYTVYAAGDPRRTSLSAIGPLAVGLTAGANVLAAGPFSGGSMNPACAFGSAVVAGGLKNQAVYWVGPLIGAAVAGLLYDNIVFPAQAPDSVREEVSEGFSV</sequence>
<organism evidence="10 11">
    <name type="scientific">Salix viminalis</name>
    <name type="common">Common osier</name>
    <name type="synonym">Basket willow</name>
    <dbReference type="NCBI Taxonomy" id="40686"/>
    <lineage>
        <taxon>Eukaryota</taxon>
        <taxon>Viridiplantae</taxon>
        <taxon>Streptophyta</taxon>
        <taxon>Embryophyta</taxon>
        <taxon>Tracheophyta</taxon>
        <taxon>Spermatophyta</taxon>
        <taxon>Magnoliopsida</taxon>
        <taxon>eudicotyledons</taxon>
        <taxon>Gunneridae</taxon>
        <taxon>Pentapetalae</taxon>
        <taxon>rosids</taxon>
        <taxon>fabids</taxon>
        <taxon>Malpighiales</taxon>
        <taxon>Salicaceae</taxon>
        <taxon>Saliceae</taxon>
        <taxon>Salix</taxon>
    </lineage>
</organism>
<evidence type="ECO:0000256" key="1">
    <source>
        <dbReference type="ARBA" id="ARBA00004141"/>
    </source>
</evidence>
<comment type="caution">
    <text evidence="10">The sequence shown here is derived from an EMBL/GenBank/DDBJ whole genome shotgun (WGS) entry which is preliminary data.</text>
</comment>
<dbReference type="GO" id="GO:0015250">
    <property type="term" value="F:water channel activity"/>
    <property type="evidence" value="ECO:0007669"/>
    <property type="project" value="TreeGrafter"/>
</dbReference>
<dbReference type="SUPFAM" id="SSF81338">
    <property type="entry name" value="Aquaporin-like"/>
    <property type="match status" value="1"/>
</dbReference>
<dbReference type="GO" id="GO:0016020">
    <property type="term" value="C:membrane"/>
    <property type="evidence" value="ECO:0007669"/>
    <property type="project" value="UniProtKB-SubCell"/>
</dbReference>
<dbReference type="Pfam" id="PF00230">
    <property type="entry name" value="MIP"/>
    <property type="match status" value="1"/>
</dbReference>
<keyword evidence="4" id="KW-0677">Repeat</keyword>
<feature type="transmembrane region" description="Helical" evidence="9">
    <location>
        <begin position="228"/>
        <end position="252"/>
    </location>
</feature>
<evidence type="ECO:0000256" key="4">
    <source>
        <dbReference type="ARBA" id="ARBA00022737"/>
    </source>
</evidence>
<reference evidence="10" key="1">
    <citation type="submission" date="2022-11" db="EMBL/GenBank/DDBJ databases">
        <authorList>
            <person name="Hyden B.L."/>
            <person name="Feng K."/>
            <person name="Yates T."/>
            <person name="Jawdy S."/>
            <person name="Smart L.B."/>
            <person name="Muchero W."/>
        </authorList>
    </citation>
    <scope>NUCLEOTIDE SEQUENCE</scope>
    <source>
        <tissue evidence="10">Shoot tip</tissue>
    </source>
</reference>
<dbReference type="InterPro" id="IPR000425">
    <property type="entry name" value="MIP"/>
</dbReference>
<proteinExistence type="inferred from homology"/>
<dbReference type="InterPro" id="IPR023271">
    <property type="entry name" value="Aquaporin-like"/>
</dbReference>
<comment type="similarity">
    <text evidence="7">Belongs to the MIP/aquaporin (TC 1.A.8) family. TIP (TC 1.A.8.10) subfamily.</text>
</comment>
<keyword evidence="5 9" id="KW-1133">Transmembrane helix</keyword>
<dbReference type="InterPro" id="IPR034294">
    <property type="entry name" value="Aquaporin_transptr"/>
</dbReference>
<evidence type="ECO:0000256" key="8">
    <source>
        <dbReference type="RuleBase" id="RU000477"/>
    </source>
</evidence>
<accession>A0A9Q0QCC2</accession>
<dbReference type="Gene3D" id="1.20.1080.10">
    <property type="entry name" value="Glycerol uptake facilitator protein"/>
    <property type="match status" value="1"/>
</dbReference>
<evidence type="ECO:0000256" key="3">
    <source>
        <dbReference type="ARBA" id="ARBA00022692"/>
    </source>
</evidence>
<dbReference type="PANTHER" id="PTHR45665">
    <property type="entry name" value="AQUAPORIN-8"/>
    <property type="match status" value="1"/>
</dbReference>
<gene>
    <name evidence="10" type="ORF">OIU85_029681</name>
</gene>
<dbReference type="AlphaFoldDB" id="A0A9Q0QCC2"/>
<evidence type="ECO:0000256" key="7">
    <source>
        <dbReference type="ARBA" id="ARBA00038477"/>
    </source>
</evidence>
<evidence type="ECO:0000256" key="5">
    <source>
        <dbReference type="ARBA" id="ARBA00022989"/>
    </source>
</evidence>
<feature type="transmembrane region" description="Helical" evidence="9">
    <location>
        <begin position="346"/>
        <end position="363"/>
    </location>
</feature>
<evidence type="ECO:0000256" key="9">
    <source>
        <dbReference type="SAM" id="Phobius"/>
    </source>
</evidence>
<dbReference type="PRINTS" id="PR00783">
    <property type="entry name" value="MINTRINSICP"/>
</dbReference>
<dbReference type="OrthoDB" id="3222at2759"/>
<evidence type="ECO:0000313" key="10">
    <source>
        <dbReference type="EMBL" id="KAJ6703777.1"/>
    </source>
</evidence>
<name>A0A9Q0QCC2_SALVM</name>
<keyword evidence="2 8" id="KW-0813">Transport</keyword>
<comment type="subcellular location">
    <subcellularLocation>
        <location evidence="1">Membrane</location>
        <topology evidence="1">Multi-pass membrane protein</topology>
    </subcellularLocation>
</comment>
<keyword evidence="11" id="KW-1185">Reference proteome</keyword>
<dbReference type="FunFam" id="1.20.1080.10:FF:000017">
    <property type="entry name" value="Probable aquaporin TIP5-1"/>
    <property type="match status" value="1"/>
</dbReference>
<keyword evidence="6 9" id="KW-0472">Membrane</keyword>
<keyword evidence="3 8" id="KW-0812">Transmembrane</keyword>
<feature type="transmembrane region" description="Helical" evidence="9">
    <location>
        <begin position="272"/>
        <end position="293"/>
    </location>
</feature>
<protein>
    <submittedName>
        <fullName evidence="10">AQUAPORIN TIP5-1-RELATED</fullName>
    </submittedName>
</protein>
<evidence type="ECO:0000313" key="11">
    <source>
        <dbReference type="Proteomes" id="UP001151529"/>
    </source>
</evidence>
<feature type="transmembrane region" description="Helical" evidence="9">
    <location>
        <begin position="300"/>
        <end position="319"/>
    </location>
</feature>
<reference evidence="10" key="2">
    <citation type="journal article" date="2023" name="Int. J. Mol. Sci.">
        <title>De Novo Assembly and Annotation of 11 Diverse Shrub Willow (Salix) Genomes Reveals Novel Gene Organization in Sex-Linked Regions.</title>
        <authorList>
            <person name="Hyden B."/>
            <person name="Feng K."/>
            <person name="Yates T.B."/>
            <person name="Jawdy S."/>
            <person name="Cereghino C."/>
            <person name="Smart L.B."/>
            <person name="Muchero W."/>
        </authorList>
    </citation>
    <scope>NUCLEOTIDE SEQUENCE [LARGE SCALE GENOMIC DNA]</scope>
    <source>
        <tissue evidence="10">Shoot tip</tissue>
    </source>
</reference>
<evidence type="ECO:0000256" key="2">
    <source>
        <dbReference type="ARBA" id="ARBA00022448"/>
    </source>
</evidence>
<dbReference type="Proteomes" id="UP001151529">
    <property type="component" value="Chromosome 3"/>
</dbReference>
<dbReference type="InterPro" id="IPR022357">
    <property type="entry name" value="MIP_CS"/>
</dbReference>
<dbReference type="PANTHER" id="PTHR45665:SF27">
    <property type="entry name" value="AQUAPORIN TIP5-1-RELATED"/>
    <property type="match status" value="1"/>
</dbReference>